<dbReference type="Proteomes" id="UP000054279">
    <property type="component" value="Unassembled WGS sequence"/>
</dbReference>
<dbReference type="SUPFAM" id="SSF158694">
    <property type="entry name" value="UraD-Like"/>
    <property type="match status" value="1"/>
</dbReference>
<reference evidence="3 4" key="1">
    <citation type="submission" date="2014-06" db="EMBL/GenBank/DDBJ databases">
        <title>Evolutionary Origins and Diversification of the Mycorrhizal Mutualists.</title>
        <authorList>
            <consortium name="DOE Joint Genome Institute"/>
            <consortium name="Mycorrhizal Genomics Consortium"/>
            <person name="Kohler A."/>
            <person name="Kuo A."/>
            <person name="Nagy L.G."/>
            <person name="Floudas D."/>
            <person name="Copeland A."/>
            <person name="Barry K.W."/>
            <person name="Cichocki N."/>
            <person name="Veneault-Fourrey C."/>
            <person name="LaButti K."/>
            <person name="Lindquist E.A."/>
            <person name="Lipzen A."/>
            <person name="Lundell T."/>
            <person name="Morin E."/>
            <person name="Murat C."/>
            <person name="Riley R."/>
            <person name="Ohm R."/>
            <person name="Sun H."/>
            <person name="Tunlid A."/>
            <person name="Henrissat B."/>
            <person name="Grigoriev I.V."/>
            <person name="Hibbett D.S."/>
            <person name="Martin F."/>
        </authorList>
    </citation>
    <scope>NUCLEOTIDE SEQUENCE [LARGE SCALE GENOMIC DNA]</scope>
    <source>
        <strain evidence="3 4">SS14</strain>
    </source>
</reference>
<evidence type="ECO:0000313" key="4">
    <source>
        <dbReference type="Proteomes" id="UP000054279"/>
    </source>
</evidence>
<dbReference type="HOGENOM" id="CLU_092522_0_0_1"/>
<dbReference type="GO" id="GO:0006144">
    <property type="term" value="P:purine nucleobase metabolic process"/>
    <property type="evidence" value="ECO:0007669"/>
    <property type="project" value="UniProtKB-KW"/>
</dbReference>
<dbReference type="PANTHER" id="PTHR37987:SF1">
    <property type="entry name" value="OXO-4-HYDROXY-4-CARBOXY-5-UREIDOIMIDAZOLINE DECARBOXYLASE DOMAIN-CONTAINING PROTEIN"/>
    <property type="match status" value="1"/>
</dbReference>
<keyword evidence="1" id="KW-0659">Purine metabolism</keyword>
<evidence type="ECO:0000313" key="3">
    <source>
        <dbReference type="EMBL" id="KIJ23274.1"/>
    </source>
</evidence>
<dbReference type="Gene3D" id="1.10.3330.10">
    <property type="entry name" value="Oxo-4-hydroxy-4-carboxy-5-ureidoimidazoline decarboxylase"/>
    <property type="match status" value="1"/>
</dbReference>
<dbReference type="AlphaFoldDB" id="A0A0C9TN21"/>
<protein>
    <recommendedName>
        <fullName evidence="2">Oxo-4-hydroxy-4-carboxy-5-ureidoimidazoline decarboxylase domain-containing protein</fullName>
    </recommendedName>
</protein>
<organism evidence="3 4">
    <name type="scientific">Sphaerobolus stellatus (strain SS14)</name>
    <dbReference type="NCBI Taxonomy" id="990650"/>
    <lineage>
        <taxon>Eukaryota</taxon>
        <taxon>Fungi</taxon>
        <taxon>Dikarya</taxon>
        <taxon>Basidiomycota</taxon>
        <taxon>Agaricomycotina</taxon>
        <taxon>Agaricomycetes</taxon>
        <taxon>Phallomycetidae</taxon>
        <taxon>Geastrales</taxon>
        <taxon>Sphaerobolaceae</taxon>
        <taxon>Sphaerobolus</taxon>
    </lineage>
</organism>
<feature type="non-terminal residue" evidence="3">
    <location>
        <position position="1"/>
    </location>
</feature>
<name>A0A0C9TN21_SPHS4</name>
<proteinExistence type="predicted"/>
<dbReference type="EMBL" id="KN837736">
    <property type="protein sequence ID" value="KIJ23274.1"/>
    <property type="molecule type" value="Genomic_DNA"/>
</dbReference>
<keyword evidence="4" id="KW-1185">Reference proteome</keyword>
<accession>A0A0C9TN21</accession>
<dbReference type="Pfam" id="PF09349">
    <property type="entry name" value="OHCU_decarbox"/>
    <property type="match status" value="1"/>
</dbReference>
<dbReference type="InterPro" id="IPR018020">
    <property type="entry name" value="OHCU_decarboxylase"/>
</dbReference>
<dbReference type="OrthoDB" id="5398391at2759"/>
<feature type="domain" description="Oxo-4-hydroxy-4-carboxy-5-ureidoimidazoline decarboxylase" evidence="2">
    <location>
        <begin position="5"/>
        <end position="85"/>
    </location>
</feature>
<dbReference type="InterPro" id="IPR036778">
    <property type="entry name" value="OHCU_decarboxylase_sf"/>
</dbReference>
<evidence type="ECO:0000259" key="2">
    <source>
        <dbReference type="Pfam" id="PF09349"/>
    </source>
</evidence>
<gene>
    <name evidence="3" type="ORF">M422DRAFT_39695</name>
</gene>
<sequence length="135" mass="15141">ISSWDALSKAEFIASHPRIGEINNLSHLSQQEQASKATPPEILTRLRQLNALYERKYPGLVYITFVNGRSRAQIKDEMQGKLGIDDQWGRDDFERASAEIVPIEVGGVEWIGELDRAIKDVGLIAKNRLKTLGVL</sequence>
<dbReference type="PANTHER" id="PTHR37987">
    <property type="entry name" value="CHROMOSOME 9, WHOLE GENOME SHOTGUN SEQUENCE"/>
    <property type="match status" value="1"/>
</dbReference>
<evidence type="ECO:0000256" key="1">
    <source>
        <dbReference type="ARBA" id="ARBA00022631"/>
    </source>
</evidence>